<comment type="caution">
    <text evidence="1">The sequence shown here is derived from an EMBL/GenBank/DDBJ whole genome shotgun (WGS) entry which is preliminary data.</text>
</comment>
<gene>
    <name evidence="1" type="ORF">F0145_20060</name>
</gene>
<dbReference type="PROSITE" id="PS51257">
    <property type="entry name" value="PROKAR_LIPOPROTEIN"/>
    <property type="match status" value="1"/>
</dbReference>
<protein>
    <recommendedName>
        <fullName evidence="3">Lipoprotein</fullName>
    </recommendedName>
</protein>
<organism evidence="1 2">
    <name type="scientific">Adhaeribacter rhizoryzae</name>
    <dbReference type="NCBI Taxonomy" id="2607907"/>
    <lineage>
        <taxon>Bacteria</taxon>
        <taxon>Pseudomonadati</taxon>
        <taxon>Bacteroidota</taxon>
        <taxon>Cytophagia</taxon>
        <taxon>Cytophagales</taxon>
        <taxon>Hymenobacteraceae</taxon>
        <taxon>Adhaeribacter</taxon>
    </lineage>
</organism>
<proteinExistence type="predicted"/>
<evidence type="ECO:0000313" key="1">
    <source>
        <dbReference type="EMBL" id="KAA5541668.1"/>
    </source>
</evidence>
<dbReference type="RefSeq" id="WP_150091286.1">
    <property type="nucleotide sequence ID" value="NZ_VWSF01000020.1"/>
</dbReference>
<evidence type="ECO:0008006" key="3">
    <source>
        <dbReference type="Google" id="ProtNLM"/>
    </source>
</evidence>
<name>A0A5M6D2G4_9BACT</name>
<dbReference type="Proteomes" id="UP000323426">
    <property type="component" value="Unassembled WGS sequence"/>
</dbReference>
<dbReference type="EMBL" id="VWSF01000020">
    <property type="protein sequence ID" value="KAA5541668.1"/>
    <property type="molecule type" value="Genomic_DNA"/>
</dbReference>
<keyword evidence="2" id="KW-1185">Reference proteome</keyword>
<sequence length="167" mass="19480">MKASTIRSQLLFLFLISLLFISCQKDDIKAAFKGYLVFGHFYGECAGGENCVENYKLDQNQLLQDTKDLYPSFSKFYEGNYVKLRLSQFNIAKDLIHNFPRDLCKESDKVIGQPDAGDWGGLYLEFKHKGKRKFWLLDRKKVMFQLSIMNSLMKWLKPLTIFNNPLV</sequence>
<evidence type="ECO:0000313" key="2">
    <source>
        <dbReference type="Proteomes" id="UP000323426"/>
    </source>
</evidence>
<reference evidence="1 2" key="1">
    <citation type="submission" date="2019-09" db="EMBL/GenBank/DDBJ databases">
        <title>Genome sequence and assembly of Adhaeribacter sp.</title>
        <authorList>
            <person name="Chhetri G."/>
        </authorList>
    </citation>
    <scope>NUCLEOTIDE SEQUENCE [LARGE SCALE GENOMIC DNA]</scope>
    <source>
        <strain evidence="1 2">DK36</strain>
    </source>
</reference>
<accession>A0A5M6D2G4</accession>
<dbReference type="AlphaFoldDB" id="A0A5M6D2G4"/>